<evidence type="ECO:0000313" key="2">
    <source>
        <dbReference type="EMBL" id="KAJ0398746.1"/>
    </source>
</evidence>
<evidence type="ECO:0000259" key="1">
    <source>
        <dbReference type="PROSITE" id="PS50280"/>
    </source>
</evidence>
<dbReference type="InterPro" id="IPR001214">
    <property type="entry name" value="SET_dom"/>
</dbReference>
<dbReference type="Pfam" id="PF00856">
    <property type="entry name" value="SET"/>
    <property type="match status" value="1"/>
</dbReference>
<dbReference type="Gene3D" id="2.170.270.10">
    <property type="entry name" value="SET domain"/>
    <property type="match status" value="1"/>
</dbReference>
<feature type="domain" description="SET" evidence="1">
    <location>
        <begin position="19"/>
        <end position="132"/>
    </location>
</feature>
<evidence type="ECO:0000313" key="3">
    <source>
        <dbReference type="Proteomes" id="UP001209570"/>
    </source>
</evidence>
<comment type="caution">
    <text evidence="2">The sequence shown here is derived from an EMBL/GenBank/DDBJ whole genome shotgun (WGS) entry which is preliminary data.</text>
</comment>
<dbReference type="AlphaFoldDB" id="A0AAD5LHY0"/>
<dbReference type="PROSITE" id="PS50280">
    <property type="entry name" value="SET"/>
    <property type="match status" value="1"/>
</dbReference>
<keyword evidence="3" id="KW-1185">Reference proteome</keyword>
<dbReference type="PANTHER" id="PTHR46167">
    <property type="entry name" value="N-LYSINE METHYLTRANSFERASE KMT5A"/>
    <property type="match status" value="1"/>
</dbReference>
<dbReference type="InterPro" id="IPR051760">
    <property type="entry name" value="KMT5A"/>
</dbReference>
<dbReference type="GO" id="GO:0006357">
    <property type="term" value="P:regulation of transcription by RNA polymerase II"/>
    <property type="evidence" value="ECO:0007669"/>
    <property type="project" value="TreeGrafter"/>
</dbReference>
<dbReference type="Proteomes" id="UP001209570">
    <property type="component" value="Unassembled WGS sequence"/>
</dbReference>
<proteinExistence type="predicted"/>
<organism evidence="2 3">
    <name type="scientific">Pythium insidiosum</name>
    <name type="common">Pythiosis disease agent</name>
    <dbReference type="NCBI Taxonomy" id="114742"/>
    <lineage>
        <taxon>Eukaryota</taxon>
        <taxon>Sar</taxon>
        <taxon>Stramenopiles</taxon>
        <taxon>Oomycota</taxon>
        <taxon>Peronosporomycetes</taxon>
        <taxon>Pythiales</taxon>
        <taxon>Pythiaceae</taxon>
        <taxon>Pythium</taxon>
    </lineage>
</organism>
<dbReference type="PANTHER" id="PTHR46167:SF1">
    <property type="entry name" value="N-LYSINE METHYLTRANSFERASE KMT5A"/>
    <property type="match status" value="1"/>
</dbReference>
<dbReference type="InterPro" id="IPR046341">
    <property type="entry name" value="SET_dom_sf"/>
</dbReference>
<dbReference type="GO" id="GO:0005700">
    <property type="term" value="C:polytene chromosome"/>
    <property type="evidence" value="ECO:0007669"/>
    <property type="project" value="TreeGrafter"/>
</dbReference>
<protein>
    <recommendedName>
        <fullName evidence="1">SET domain-containing protein</fullName>
    </recommendedName>
</protein>
<dbReference type="EMBL" id="JAKCXM010000205">
    <property type="protein sequence ID" value="KAJ0398746.1"/>
    <property type="molecule type" value="Genomic_DNA"/>
</dbReference>
<dbReference type="SMART" id="SM00317">
    <property type="entry name" value="SET"/>
    <property type="match status" value="1"/>
</dbReference>
<dbReference type="GO" id="GO:0042799">
    <property type="term" value="F:histone H4K20 methyltransferase activity"/>
    <property type="evidence" value="ECO:0007669"/>
    <property type="project" value="TreeGrafter"/>
</dbReference>
<dbReference type="SUPFAM" id="SSF82199">
    <property type="entry name" value="SET domain"/>
    <property type="match status" value="1"/>
</dbReference>
<dbReference type="GO" id="GO:0005634">
    <property type="term" value="C:nucleus"/>
    <property type="evidence" value="ECO:0007669"/>
    <property type="project" value="TreeGrafter"/>
</dbReference>
<accession>A0AAD5LHY0</accession>
<name>A0AAD5LHY0_PYTIN</name>
<reference evidence="2" key="1">
    <citation type="submission" date="2021-12" db="EMBL/GenBank/DDBJ databases">
        <title>Prjna785345.</title>
        <authorList>
            <person name="Rujirawat T."/>
            <person name="Krajaejun T."/>
        </authorList>
    </citation>
    <scope>NUCLEOTIDE SEQUENCE</scope>
    <source>
        <strain evidence="2">Pi057C3</strain>
    </source>
</reference>
<sequence length="149" mass="17016">MMGDAMAAGAVCGATPYQDGVEARDSLIEGAGRGLFATRRHARGDVVCEYVGEILENRVAWKLPDKAYLMKLGDGKYVDARRCEHVLARFINDCRDKRRYNVAFEKRPAENKALVVALRDIEVDEELFVDYGRFYWIAYNLMHPDRPVR</sequence>
<gene>
    <name evidence="2" type="ORF">P43SY_009814</name>
</gene>